<dbReference type="PANTHER" id="PTHR43501">
    <property type="entry name" value="CYTOSOL NON-SPECIFIC DIPEPTIDASE"/>
    <property type="match status" value="1"/>
</dbReference>
<comment type="caution">
    <text evidence="1">The sequence shown here is derived from an EMBL/GenBank/DDBJ whole genome shotgun (WGS) entry which is preliminary data.</text>
</comment>
<dbReference type="PATRIC" id="fig|796940.3.peg.1827"/>
<dbReference type="FunFam" id="3.40.630.10:FF:000072">
    <property type="entry name" value="Aminoacyl-histidine dipeptidase"/>
    <property type="match status" value="1"/>
</dbReference>
<dbReference type="RefSeq" id="WP_009528751.1">
    <property type="nucleotide sequence ID" value="NZ_JH414598.1"/>
</dbReference>
<dbReference type="Proteomes" id="UP000003379">
    <property type="component" value="Unassembled WGS sequence"/>
</dbReference>
<accession>G9XEW9</accession>
<name>G9XEW9_9FIRM</name>
<dbReference type="Pfam" id="PF01546">
    <property type="entry name" value="Peptidase_M20"/>
    <property type="match status" value="1"/>
</dbReference>
<dbReference type="GO" id="GO:0005829">
    <property type="term" value="C:cytosol"/>
    <property type="evidence" value="ECO:0007669"/>
    <property type="project" value="TreeGrafter"/>
</dbReference>
<dbReference type="InterPro" id="IPR002933">
    <property type="entry name" value="Peptidase_M20"/>
</dbReference>
<reference evidence="1 2" key="1">
    <citation type="submission" date="2011-08" db="EMBL/GenBank/DDBJ databases">
        <title>The Genome Sequence of Eubacteriaceae bacterium CM5.</title>
        <authorList>
            <consortium name="The Broad Institute Genome Sequencing Platform"/>
            <person name="Earl A."/>
            <person name="Ward D."/>
            <person name="Feldgarden M."/>
            <person name="Gevers D."/>
            <person name="Sizova M."/>
            <person name="Hazen A."/>
            <person name="Epstein S."/>
            <person name="Young S.K."/>
            <person name="Zeng Q."/>
            <person name="Gargeya S."/>
            <person name="Fitzgerald M."/>
            <person name="Haas B."/>
            <person name="Abouelleil A."/>
            <person name="Alvarado L."/>
            <person name="Arachchi H.M."/>
            <person name="Berlin A."/>
            <person name="Brown A."/>
            <person name="Chapman S.B."/>
            <person name="Chen Z."/>
            <person name="Dunbar C."/>
            <person name="Freedman E."/>
            <person name="Gearin G."/>
            <person name="Gellesch M."/>
            <person name="Goldberg J."/>
            <person name="Griggs A."/>
            <person name="Gujja S."/>
            <person name="Heiman D."/>
            <person name="Howarth C."/>
            <person name="Larson L."/>
            <person name="Lui A."/>
            <person name="MacDonald P.J.P."/>
            <person name="Montmayeur A."/>
            <person name="Murphy C."/>
            <person name="Neiman D."/>
            <person name="Pearson M."/>
            <person name="Priest M."/>
            <person name="Roberts A."/>
            <person name="Saif S."/>
            <person name="Shea T."/>
            <person name="Shenoy N."/>
            <person name="Sisk P."/>
            <person name="Stolte C."/>
            <person name="Sykes S."/>
            <person name="Wortman J."/>
            <person name="Nusbaum C."/>
            <person name="Birren B."/>
        </authorList>
    </citation>
    <scope>NUCLEOTIDE SEQUENCE [LARGE SCALE GENOMIC DNA]</scope>
    <source>
        <strain evidence="1 2">CM5</strain>
    </source>
</reference>
<dbReference type="SUPFAM" id="SSF53187">
    <property type="entry name" value="Zn-dependent exopeptidases"/>
    <property type="match status" value="1"/>
</dbReference>
<dbReference type="InterPro" id="IPR001160">
    <property type="entry name" value="Peptidase_M20C"/>
</dbReference>
<organism evidence="1 2">
    <name type="scientific">Peptoanaerobacter stomatis</name>
    <dbReference type="NCBI Taxonomy" id="796937"/>
    <lineage>
        <taxon>Bacteria</taxon>
        <taxon>Bacillati</taxon>
        <taxon>Bacillota</taxon>
        <taxon>Clostridia</taxon>
        <taxon>Peptostreptococcales</taxon>
        <taxon>Filifactoraceae</taxon>
        <taxon>Peptoanaerobacter</taxon>
    </lineage>
</organism>
<evidence type="ECO:0000313" key="1">
    <source>
        <dbReference type="EMBL" id="EHL17949.1"/>
    </source>
</evidence>
<dbReference type="HOGENOM" id="CLU_099772_1_0_9"/>
<dbReference type="PRINTS" id="PR00934">
    <property type="entry name" value="XHISDIPTASE"/>
</dbReference>
<evidence type="ECO:0008006" key="3">
    <source>
        <dbReference type="Google" id="ProtNLM"/>
    </source>
</evidence>
<dbReference type="AlphaFoldDB" id="G9XEW9"/>
<protein>
    <recommendedName>
        <fullName evidence="3">Peptidase M20 dimerisation domain-containing protein</fullName>
    </recommendedName>
</protein>
<dbReference type="GO" id="GO:0006508">
    <property type="term" value="P:proteolysis"/>
    <property type="evidence" value="ECO:0007669"/>
    <property type="project" value="InterPro"/>
</dbReference>
<dbReference type="GO" id="GO:0070573">
    <property type="term" value="F:metallodipeptidase activity"/>
    <property type="evidence" value="ECO:0007669"/>
    <property type="project" value="TreeGrafter"/>
</dbReference>
<dbReference type="EMBL" id="AFZG01000052">
    <property type="protein sequence ID" value="EHL17949.1"/>
    <property type="molecule type" value="Genomic_DNA"/>
</dbReference>
<proteinExistence type="predicted"/>
<gene>
    <name evidence="1" type="ORF">HMPREF9628_00547</name>
</gene>
<evidence type="ECO:0000313" key="2">
    <source>
        <dbReference type="Proteomes" id="UP000003379"/>
    </source>
</evidence>
<dbReference type="Gene3D" id="3.40.630.10">
    <property type="entry name" value="Zn peptidases"/>
    <property type="match status" value="1"/>
</dbReference>
<dbReference type="PANTHER" id="PTHR43501:SF1">
    <property type="entry name" value="CYTOSOL NON-SPECIFIC DIPEPTIDASE"/>
    <property type="match status" value="1"/>
</dbReference>
<sequence>MSLDIKGLVETSNNLGVIVTDEKNALVTFNCAIRSSIDSQVQYIIKKHEAIANLSGATIVIESIYPGWKYNKNSRLRKLFADTYRQMYDKDMKLEAIHAGLECGIMSKKMPDLDIISFGPNMYDIHTPNEHLSISSTKRTYEYLLKGLENMINIEKY</sequence>